<comment type="subcellular location">
    <subcellularLocation>
        <location evidence="13">Synaptic cell membrane</location>
        <topology evidence="13">Multi-pass membrane protein</topology>
    </subcellularLocation>
</comment>
<sequence length="793" mass="91636">MLIISHVECTTEQQLMRKLLLFYEPSVRPVINAQRIVNISFRMELTQLFELEEKTQVLTTNVRIEQKWKDENLGWNQSEYEGIRGIRLPSHLIWLPDTFIYNAAFDLSSDTPTQGVVNGPYVMVYHTGEVVFPVLMKLRTTCKVNIQYFPFDQQICGLKFASWIYDISSINYVLVSNTNNHLQSESIRNGGWAMLDIKEGLVWRTKNNKTYGELVYGVHFRRRPLYYIFNVIIPCAMLSCLTCMSFWLPTSSGEKVTLGLTCFVAFSVFMLMVAEKVPATSDTVPIIEIYLTIVMSLTSISVIMAVIVANLYQQAAMCTSKKHRAPQWLIKFALTKVSSILRMNDKIKNVLDQKKKKTSEAFIQCQLKNAFIIIKQRYIDKVEMYANVRITRNSSWDNWGSYGLVFGFFLVIIGMLTQFLEFPRIYNGATNVDLSNNITIDLYNITNYYNHWWPWTYPSNLFGIFTFLTGMIGILAGFRGTYTSIFGFFTMSVVSALFAIYLIVYFTFIISFYRTNGMDKSSNRTTFESVSYGLASTQLTISLINFIISILSAIFAGRAISLCVDKSISEDDIIIPIRPQIPEKSTTFYDLSCEPNSLPLSTNQNELNINYENIIENLLLQQVLLYTNEQLNSSYSTRSHSTITTNNNSLWIEKLEQRKLSKNSHNKHSMITSSKHKNNAKKKPILCLIESDENSSSKLIENIIYYHNQQKDQYKAFDQNLIDLLLKKICERNNISTHTNSTFYFRLQWLAIAHVIDRLFFYIYFTATFISYFITLWLIPFVHPNLTIDIHSL</sequence>
<keyword evidence="4 14" id="KW-1133">Transmembrane helix</keyword>
<dbReference type="CDD" id="cd19051">
    <property type="entry name" value="LGIC_TM_cation"/>
    <property type="match status" value="1"/>
</dbReference>
<dbReference type="SUPFAM" id="SSF90112">
    <property type="entry name" value="Neurotransmitter-gated ion-channel transmembrane pore"/>
    <property type="match status" value="1"/>
</dbReference>
<evidence type="ECO:0000256" key="8">
    <source>
        <dbReference type="ARBA" id="ARBA00023157"/>
    </source>
</evidence>
<evidence type="ECO:0000313" key="19">
    <source>
        <dbReference type="Proteomes" id="UP000663870"/>
    </source>
</evidence>
<accession>A0A815N2M0</accession>
<feature type="transmembrane region" description="Helical" evidence="14">
    <location>
        <begin position="289"/>
        <end position="312"/>
    </location>
</feature>
<evidence type="ECO:0000313" key="17">
    <source>
        <dbReference type="EMBL" id="CAF0741642.1"/>
    </source>
</evidence>
<evidence type="ECO:0000259" key="16">
    <source>
        <dbReference type="Pfam" id="PF02932"/>
    </source>
</evidence>
<feature type="transmembrane region" description="Helical" evidence="14">
    <location>
        <begin position="399"/>
        <end position="420"/>
    </location>
</feature>
<proteinExistence type="inferred from homology"/>
<keyword evidence="1 14" id="KW-0813">Transport</keyword>
<keyword evidence="7 14" id="KW-0472">Membrane</keyword>
<evidence type="ECO:0000256" key="1">
    <source>
        <dbReference type="ARBA" id="ARBA00022448"/>
    </source>
</evidence>
<dbReference type="Gene3D" id="1.20.58.390">
    <property type="entry name" value="Neurotransmitter-gated ion-channel transmembrane domain"/>
    <property type="match status" value="1"/>
</dbReference>
<keyword evidence="11" id="KW-1071">Ligand-gated ion channel</keyword>
<evidence type="ECO:0000256" key="12">
    <source>
        <dbReference type="ARBA" id="ARBA00023303"/>
    </source>
</evidence>
<dbReference type="FunFam" id="2.70.170.10:FF:000028">
    <property type="entry name" value="AcetylCholine Receptor"/>
    <property type="match status" value="1"/>
</dbReference>
<evidence type="ECO:0000313" key="18">
    <source>
        <dbReference type="EMBL" id="CAF1427633.1"/>
    </source>
</evidence>
<dbReference type="PRINTS" id="PR00252">
    <property type="entry name" value="NRIONCHANNEL"/>
</dbReference>
<evidence type="ECO:0000259" key="15">
    <source>
        <dbReference type="Pfam" id="PF02931"/>
    </source>
</evidence>
<dbReference type="PANTHER" id="PTHR18945">
    <property type="entry name" value="NEUROTRANSMITTER GATED ION CHANNEL"/>
    <property type="match status" value="1"/>
</dbReference>
<dbReference type="CDD" id="cd18997">
    <property type="entry name" value="LGIC_ECD_nAChR"/>
    <property type="match status" value="1"/>
</dbReference>
<dbReference type="InterPro" id="IPR002394">
    <property type="entry name" value="Nicotinic_acetylcholine_rcpt"/>
</dbReference>
<dbReference type="GO" id="GO:0022848">
    <property type="term" value="F:acetylcholine-gated monoatomic cation-selective channel activity"/>
    <property type="evidence" value="ECO:0007669"/>
    <property type="project" value="InterPro"/>
</dbReference>
<evidence type="ECO:0000256" key="13">
    <source>
        <dbReference type="ARBA" id="ARBA00034099"/>
    </source>
</evidence>
<organism evidence="18 19">
    <name type="scientific">Rotaria sordida</name>
    <dbReference type="NCBI Taxonomy" id="392033"/>
    <lineage>
        <taxon>Eukaryota</taxon>
        <taxon>Metazoa</taxon>
        <taxon>Spiralia</taxon>
        <taxon>Gnathifera</taxon>
        <taxon>Rotifera</taxon>
        <taxon>Eurotatoria</taxon>
        <taxon>Bdelloidea</taxon>
        <taxon>Philodinida</taxon>
        <taxon>Philodinidae</taxon>
        <taxon>Rotaria</taxon>
    </lineage>
</organism>
<comment type="caution">
    <text evidence="14">Lacks conserved residue(s) required for the propagation of feature annotation.</text>
</comment>
<keyword evidence="9" id="KW-0675">Receptor</keyword>
<feature type="transmembrane region" description="Helical" evidence="14">
    <location>
        <begin position="256"/>
        <end position="274"/>
    </location>
</feature>
<dbReference type="Proteomes" id="UP000663854">
    <property type="component" value="Unassembled WGS sequence"/>
</dbReference>
<feature type="transmembrane region" description="Helical" evidence="14">
    <location>
        <begin position="457"/>
        <end position="478"/>
    </location>
</feature>
<evidence type="ECO:0000256" key="2">
    <source>
        <dbReference type="ARBA" id="ARBA00022475"/>
    </source>
</evidence>
<dbReference type="Pfam" id="PF02931">
    <property type="entry name" value="Neur_chan_LBD"/>
    <property type="match status" value="1"/>
</dbReference>
<dbReference type="InterPro" id="IPR006202">
    <property type="entry name" value="Neur_chan_lig-bd"/>
</dbReference>
<gene>
    <name evidence="18" type="ORF">JXQ802_LOCUS36241</name>
    <name evidence="17" type="ORF">PYM288_LOCUS1591</name>
</gene>
<feature type="transmembrane region" description="Helical" evidence="14">
    <location>
        <begin position="533"/>
        <end position="556"/>
    </location>
</feature>
<dbReference type="EMBL" id="CAJNOL010001846">
    <property type="protein sequence ID" value="CAF1427633.1"/>
    <property type="molecule type" value="Genomic_DNA"/>
</dbReference>
<evidence type="ECO:0000256" key="4">
    <source>
        <dbReference type="ARBA" id="ARBA00022989"/>
    </source>
</evidence>
<feature type="transmembrane region" description="Helical" evidence="14">
    <location>
        <begin position="759"/>
        <end position="779"/>
    </location>
</feature>
<dbReference type="PRINTS" id="PR00254">
    <property type="entry name" value="NICOTINICR"/>
</dbReference>
<evidence type="ECO:0000256" key="7">
    <source>
        <dbReference type="ARBA" id="ARBA00023136"/>
    </source>
</evidence>
<keyword evidence="5" id="KW-0770">Synapse</keyword>
<feature type="domain" description="Neurotransmitter-gated ion-channel ligand-binding" evidence="15">
    <location>
        <begin position="12"/>
        <end position="224"/>
    </location>
</feature>
<keyword evidence="3 14" id="KW-0812">Transmembrane</keyword>
<evidence type="ECO:0000256" key="3">
    <source>
        <dbReference type="ARBA" id="ARBA00022692"/>
    </source>
</evidence>
<keyword evidence="19" id="KW-1185">Reference proteome</keyword>
<dbReference type="Proteomes" id="UP000663870">
    <property type="component" value="Unassembled WGS sequence"/>
</dbReference>
<feature type="transmembrane region" description="Helical" evidence="14">
    <location>
        <begin position="225"/>
        <end position="249"/>
    </location>
</feature>
<dbReference type="EMBL" id="CAJNOH010000008">
    <property type="protein sequence ID" value="CAF0741642.1"/>
    <property type="molecule type" value="Genomic_DNA"/>
</dbReference>
<dbReference type="InterPro" id="IPR036719">
    <property type="entry name" value="Neuro-gated_channel_TM_sf"/>
</dbReference>
<feature type="domain" description="Neurotransmitter-gated ion-channel transmembrane" evidence="16">
    <location>
        <begin position="231"/>
        <end position="366"/>
    </location>
</feature>
<dbReference type="SUPFAM" id="SSF63712">
    <property type="entry name" value="Nicotinic receptor ligand binding domain-like"/>
    <property type="match status" value="1"/>
</dbReference>
<dbReference type="Pfam" id="PF02932">
    <property type="entry name" value="Neur_chan_memb"/>
    <property type="match status" value="1"/>
</dbReference>
<evidence type="ECO:0000256" key="5">
    <source>
        <dbReference type="ARBA" id="ARBA00023018"/>
    </source>
</evidence>
<keyword evidence="8" id="KW-1015">Disulfide bond</keyword>
<dbReference type="FunFam" id="1.20.58.390:FF:000043">
    <property type="entry name" value="AcetylCholine Receptor"/>
    <property type="match status" value="1"/>
</dbReference>
<dbReference type="InterPro" id="IPR036734">
    <property type="entry name" value="Neur_chan_lig-bd_sf"/>
</dbReference>
<comment type="similarity">
    <text evidence="14">Belongs to the ligand-gated ion channel (TC 1.A.9) family.</text>
</comment>
<dbReference type="PROSITE" id="PS00236">
    <property type="entry name" value="NEUROTR_ION_CHANNEL"/>
    <property type="match status" value="1"/>
</dbReference>
<name>A0A815N2M0_9BILA</name>
<dbReference type="GO" id="GO:0045211">
    <property type="term" value="C:postsynaptic membrane"/>
    <property type="evidence" value="ECO:0007669"/>
    <property type="project" value="InterPro"/>
</dbReference>
<keyword evidence="6 14" id="KW-0406">Ion transport</keyword>
<dbReference type="Gene3D" id="2.70.170.10">
    <property type="entry name" value="Neurotransmitter-gated ion-channel ligand-binding domain"/>
    <property type="match status" value="1"/>
</dbReference>
<comment type="caution">
    <text evidence="18">The sequence shown here is derived from an EMBL/GenBank/DDBJ whole genome shotgun (WGS) entry which is preliminary data.</text>
</comment>
<dbReference type="InterPro" id="IPR006029">
    <property type="entry name" value="Neurotrans-gated_channel_TM"/>
</dbReference>
<protein>
    <submittedName>
        <fullName evidence="18">Uncharacterized protein</fullName>
    </submittedName>
</protein>
<dbReference type="GO" id="GO:0004888">
    <property type="term" value="F:transmembrane signaling receptor activity"/>
    <property type="evidence" value="ECO:0007669"/>
    <property type="project" value="InterPro"/>
</dbReference>
<feature type="transmembrane region" description="Helical" evidence="14">
    <location>
        <begin position="485"/>
        <end position="513"/>
    </location>
</feature>
<dbReference type="AlphaFoldDB" id="A0A815N2M0"/>
<evidence type="ECO:0000256" key="10">
    <source>
        <dbReference type="ARBA" id="ARBA00023180"/>
    </source>
</evidence>
<dbReference type="InterPro" id="IPR018000">
    <property type="entry name" value="Neurotransmitter_ion_chnl_CS"/>
</dbReference>
<evidence type="ECO:0000256" key="9">
    <source>
        <dbReference type="ARBA" id="ARBA00023170"/>
    </source>
</evidence>
<keyword evidence="12 14" id="KW-0407">Ion channel</keyword>
<keyword evidence="2" id="KW-1003">Cell membrane</keyword>
<keyword evidence="10" id="KW-0325">Glycoprotein</keyword>
<dbReference type="InterPro" id="IPR038050">
    <property type="entry name" value="Neuro_actylchol_rec"/>
</dbReference>
<evidence type="ECO:0000256" key="11">
    <source>
        <dbReference type="ARBA" id="ARBA00023286"/>
    </source>
</evidence>
<dbReference type="InterPro" id="IPR006201">
    <property type="entry name" value="Neur_channel"/>
</dbReference>
<reference evidence="18" key="1">
    <citation type="submission" date="2021-02" db="EMBL/GenBank/DDBJ databases">
        <authorList>
            <person name="Nowell W R."/>
        </authorList>
    </citation>
    <scope>NUCLEOTIDE SEQUENCE</scope>
</reference>
<evidence type="ECO:0000256" key="14">
    <source>
        <dbReference type="RuleBase" id="RU000687"/>
    </source>
</evidence>
<evidence type="ECO:0000256" key="6">
    <source>
        <dbReference type="ARBA" id="ARBA00023065"/>
    </source>
</evidence>